<dbReference type="AlphaFoldDB" id="X1G0Q4"/>
<protein>
    <submittedName>
        <fullName evidence="1">Uncharacterized protein</fullName>
    </submittedName>
</protein>
<proteinExistence type="predicted"/>
<evidence type="ECO:0000313" key="1">
    <source>
        <dbReference type="EMBL" id="GAH50832.1"/>
    </source>
</evidence>
<reference evidence="1" key="1">
    <citation type="journal article" date="2014" name="Front. Microbiol.">
        <title>High frequency of phylogenetically diverse reductive dehalogenase-homologous genes in deep subseafloor sedimentary metagenomes.</title>
        <authorList>
            <person name="Kawai M."/>
            <person name="Futagami T."/>
            <person name="Toyoda A."/>
            <person name="Takaki Y."/>
            <person name="Nishi S."/>
            <person name="Hori S."/>
            <person name="Arai W."/>
            <person name="Tsubouchi T."/>
            <person name="Morono Y."/>
            <person name="Uchiyama I."/>
            <person name="Ito T."/>
            <person name="Fujiyama A."/>
            <person name="Inagaki F."/>
            <person name="Takami H."/>
        </authorList>
    </citation>
    <scope>NUCLEOTIDE SEQUENCE</scope>
    <source>
        <strain evidence="1">Expedition CK06-06</strain>
    </source>
</reference>
<dbReference type="EMBL" id="BARU01016641">
    <property type="protein sequence ID" value="GAH50832.1"/>
    <property type="molecule type" value="Genomic_DNA"/>
</dbReference>
<gene>
    <name evidence="1" type="ORF">S03H2_27654</name>
</gene>
<sequence>KGKKPEFVFVENLLFGYGSIIDQENFPQDPLSSKNFAEIIWTEQFQQELMISKFHTQLFELDQFGKIVVFAEEK</sequence>
<comment type="caution">
    <text evidence="1">The sequence shown here is derived from an EMBL/GenBank/DDBJ whole genome shotgun (WGS) entry which is preliminary data.</text>
</comment>
<organism evidence="1">
    <name type="scientific">marine sediment metagenome</name>
    <dbReference type="NCBI Taxonomy" id="412755"/>
    <lineage>
        <taxon>unclassified sequences</taxon>
        <taxon>metagenomes</taxon>
        <taxon>ecological metagenomes</taxon>
    </lineage>
</organism>
<name>X1G0Q4_9ZZZZ</name>
<accession>X1G0Q4</accession>
<feature type="non-terminal residue" evidence="1">
    <location>
        <position position="1"/>
    </location>
</feature>